<dbReference type="CDD" id="cd07438">
    <property type="entry name" value="PHP_HisPPase_AMP"/>
    <property type="match status" value="1"/>
</dbReference>
<dbReference type="InterPro" id="IPR003141">
    <property type="entry name" value="Pol/His_phosphatase_N"/>
</dbReference>
<evidence type="ECO:0000313" key="3">
    <source>
        <dbReference type="Proteomes" id="UP000601522"/>
    </source>
</evidence>
<proteinExistence type="predicted"/>
<dbReference type="EMBL" id="JACRTK010000001">
    <property type="protein sequence ID" value="MBC8589642.1"/>
    <property type="molecule type" value="Genomic_DNA"/>
</dbReference>
<dbReference type="RefSeq" id="WP_249322461.1">
    <property type="nucleotide sequence ID" value="NZ_JACRTK010000001.1"/>
</dbReference>
<reference evidence="2 3" key="1">
    <citation type="submission" date="2020-08" db="EMBL/GenBank/DDBJ databases">
        <title>Genome public.</title>
        <authorList>
            <person name="Liu C."/>
            <person name="Sun Q."/>
        </authorList>
    </citation>
    <scope>NUCLEOTIDE SEQUENCE [LARGE SCALE GENOMIC DNA]</scope>
    <source>
        <strain evidence="2 3">NSJ-26</strain>
    </source>
</reference>
<dbReference type="SMART" id="SM00481">
    <property type="entry name" value="POLIIIAc"/>
    <property type="match status" value="1"/>
</dbReference>
<comment type="caution">
    <text evidence="2">The sequence shown here is derived from an EMBL/GenBank/DDBJ whole genome shotgun (WGS) entry which is preliminary data.</text>
</comment>
<dbReference type="InterPro" id="IPR052018">
    <property type="entry name" value="PHP_domain"/>
</dbReference>
<feature type="domain" description="Polymerase/histidinol phosphatase N-terminal" evidence="1">
    <location>
        <begin position="5"/>
        <end position="70"/>
    </location>
</feature>
<dbReference type="PANTHER" id="PTHR42924:SF3">
    <property type="entry name" value="POLYMERASE_HISTIDINOL PHOSPHATASE N-TERMINAL DOMAIN-CONTAINING PROTEIN"/>
    <property type="match status" value="1"/>
</dbReference>
<organism evidence="2 3">
    <name type="scientific">Wansuia hejianensis</name>
    <dbReference type="NCBI Taxonomy" id="2763667"/>
    <lineage>
        <taxon>Bacteria</taxon>
        <taxon>Bacillati</taxon>
        <taxon>Bacillota</taxon>
        <taxon>Clostridia</taxon>
        <taxon>Lachnospirales</taxon>
        <taxon>Lachnospiraceae</taxon>
        <taxon>Wansuia</taxon>
    </lineage>
</organism>
<dbReference type="SUPFAM" id="SSF89550">
    <property type="entry name" value="PHP domain-like"/>
    <property type="match status" value="1"/>
</dbReference>
<dbReference type="InterPro" id="IPR016195">
    <property type="entry name" value="Pol/histidinol_Pase-like"/>
</dbReference>
<dbReference type="Gene3D" id="1.10.150.650">
    <property type="match status" value="1"/>
</dbReference>
<dbReference type="PANTHER" id="PTHR42924">
    <property type="entry name" value="EXONUCLEASE"/>
    <property type="match status" value="1"/>
</dbReference>
<sequence>MNIKADFHSHTTSSDGKLDPKFLVQLAKKEGLNFLSITDHDTTAGIEPAILESKNLNIRFIPGIELSTIYNDESIHILGYFRDDSYKNRNFQNFLVEMQNFRIYRAKKFIINLEKFFNIKIDYKEVSKNTKGVIARPHLAKAIIDKGYNYSWDYIFDKIIGKDSPAYVHNKKILLEDGIALLKDLNAVVVLAHPKLIKKTPVEEFMKFNFDGIETIYYLNSKEEERKFINLAKTYNKVITCGSDFHGNGKEDTKHGFIGSVESPYNLIKPFLDLINL</sequence>
<protein>
    <submittedName>
        <fullName evidence="2">PHP domain-containing protein</fullName>
    </submittedName>
</protein>
<evidence type="ECO:0000313" key="2">
    <source>
        <dbReference type="EMBL" id="MBC8589642.1"/>
    </source>
</evidence>
<dbReference type="Pfam" id="PF02811">
    <property type="entry name" value="PHP"/>
    <property type="match status" value="1"/>
</dbReference>
<name>A0A926F088_9FIRM</name>
<dbReference type="AlphaFoldDB" id="A0A926F088"/>
<gene>
    <name evidence="2" type="ORF">H8689_00585</name>
</gene>
<dbReference type="InterPro" id="IPR004013">
    <property type="entry name" value="PHP_dom"/>
</dbReference>
<accession>A0A926F088</accession>
<dbReference type="Proteomes" id="UP000601522">
    <property type="component" value="Unassembled WGS sequence"/>
</dbReference>
<dbReference type="GO" id="GO:0004534">
    <property type="term" value="F:5'-3' RNA exonuclease activity"/>
    <property type="evidence" value="ECO:0007669"/>
    <property type="project" value="TreeGrafter"/>
</dbReference>
<dbReference type="GO" id="GO:0035312">
    <property type="term" value="F:5'-3' DNA exonuclease activity"/>
    <property type="evidence" value="ECO:0007669"/>
    <property type="project" value="TreeGrafter"/>
</dbReference>
<dbReference type="Gene3D" id="3.20.20.140">
    <property type="entry name" value="Metal-dependent hydrolases"/>
    <property type="match status" value="1"/>
</dbReference>
<evidence type="ECO:0000259" key="1">
    <source>
        <dbReference type="SMART" id="SM00481"/>
    </source>
</evidence>
<keyword evidence="3" id="KW-1185">Reference proteome</keyword>